<dbReference type="Proteomes" id="UP000521227">
    <property type="component" value="Unassembled WGS sequence"/>
</dbReference>
<evidence type="ECO:0000313" key="1">
    <source>
        <dbReference type="EMBL" id="MBB5050391.1"/>
    </source>
</evidence>
<gene>
    <name evidence="1" type="ORF">HNQ36_000339</name>
</gene>
<protein>
    <submittedName>
        <fullName evidence="1">Uncharacterized protein</fullName>
    </submittedName>
</protein>
<organism evidence="1 2">
    <name type="scientific">Afipia massiliensis</name>
    <dbReference type="NCBI Taxonomy" id="211460"/>
    <lineage>
        <taxon>Bacteria</taxon>
        <taxon>Pseudomonadati</taxon>
        <taxon>Pseudomonadota</taxon>
        <taxon>Alphaproteobacteria</taxon>
        <taxon>Hyphomicrobiales</taxon>
        <taxon>Nitrobacteraceae</taxon>
        <taxon>Afipia</taxon>
    </lineage>
</organism>
<sequence length="53" mass="5780">MAARNIAVSACSKELATSTWMLTGMMLALRILTGGKLSFAQNGMRRHLVSVHF</sequence>
<proteinExistence type="predicted"/>
<evidence type="ECO:0000313" key="2">
    <source>
        <dbReference type="Proteomes" id="UP000521227"/>
    </source>
</evidence>
<comment type="caution">
    <text evidence="1">The sequence shown here is derived from an EMBL/GenBank/DDBJ whole genome shotgun (WGS) entry which is preliminary data.</text>
</comment>
<name>A0A840MXK8_9BRAD</name>
<reference evidence="1 2" key="1">
    <citation type="submission" date="2020-08" db="EMBL/GenBank/DDBJ databases">
        <title>Genomic Encyclopedia of Type Strains, Phase IV (KMG-IV): sequencing the most valuable type-strain genomes for metagenomic binning, comparative biology and taxonomic classification.</title>
        <authorList>
            <person name="Goeker M."/>
        </authorList>
    </citation>
    <scope>NUCLEOTIDE SEQUENCE [LARGE SCALE GENOMIC DNA]</scope>
    <source>
        <strain evidence="1 2">DSM 17498</strain>
    </source>
</reference>
<dbReference type="AlphaFoldDB" id="A0A840MXK8"/>
<dbReference type="RefSeq" id="WP_184082223.1">
    <property type="nucleotide sequence ID" value="NZ_JACHIJ010000001.1"/>
</dbReference>
<accession>A0A840MXK8</accession>
<dbReference type="EMBL" id="JACHIJ010000001">
    <property type="protein sequence ID" value="MBB5050391.1"/>
    <property type="molecule type" value="Genomic_DNA"/>
</dbReference>